<dbReference type="EMBL" id="BOOC01000022">
    <property type="protein sequence ID" value="GIH41465.1"/>
    <property type="molecule type" value="Genomic_DNA"/>
</dbReference>
<evidence type="ECO:0000313" key="5">
    <source>
        <dbReference type="Proteomes" id="UP000603904"/>
    </source>
</evidence>
<proteinExistence type="inferred from homology"/>
<dbReference type="InterPro" id="IPR000979">
    <property type="entry name" value="Phosphodiesterase_MJ0936/Vps29"/>
</dbReference>
<keyword evidence="2" id="KW-0479">Metal-binding</keyword>
<dbReference type="NCBIfam" id="TIGR00040">
    <property type="entry name" value="yfcE"/>
    <property type="match status" value="1"/>
</dbReference>
<comment type="caution">
    <text evidence="4">The sequence shown here is derived from an EMBL/GenBank/DDBJ whole genome shotgun (WGS) entry which is preliminary data.</text>
</comment>
<comment type="similarity">
    <text evidence="1 2">Belongs to the metallophosphoesterase superfamily. YfcE family.</text>
</comment>
<dbReference type="Proteomes" id="UP000603904">
    <property type="component" value="Unassembled WGS sequence"/>
</dbReference>
<dbReference type="SUPFAM" id="SSF56300">
    <property type="entry name" value="Metallo-dependent phosphatases"/>
    <property type="match status" value="1"/>
</dbReference>
<reference evidence="4 5" key="1">
    <citation type="submission" date="2021-01" db="EMBL/GenBank/DDBJ databases">
        <title>Whole genome shotgun sequence of Microbispora corallina NBRC 16416.</title>
        <authorList>
            <person name="Komaki H."/>
            <person name="Tamura T."/>
        </authorList>
    </citation>
    <scope>NUCLEOTIDE SEQUENCE [LARGE SCALE GENOMIC DNA]</scope>
    <source>
        <strain evidence="4 5">NBRC 16416</strain>
    </source>
</reference>
<dbReference type="PANTHER" id="PTHR11124">
    <property type="entry name" value="VACUOLAR SORTING PROTEIN VPS29"/>
    <property type="match status" value="1"/>
</dbReference>
<organism evidence="4 5">
    <name type="scientific">Microbispora corallina</name>
    <dbReference type="NCBI Taxonomy" id="83302"/>
    <lineage>
        <taxon>Bacteria</taxon>
        <taxon>Bacillati</taxon>
        <taxon>Actinomycetota</taxon>
        <taxon>Actinomycetes</taxon>
        <taxon>Streptosporangiales</taxon>
        <taxon>Streptosporangiaceae</taxon>
        <taxon>Microbispora</taxon>
    </lineage>
</organism>
<evidence type="ECO:0000256" key="1">
    <source>
        <dbReference type="ARBA" id="ARBA00008950"/>
    </source>
</evidence>
<dbReference type="EC" id="3.1.4.-" evidence="2"/>
<protein>
    <recommendedName>
        <fullName evidence="2">Phosphoesterase</fullName>
        <ecNumber evidence="2">3.1.4.-</ecNumber>
    </recommendedName>
</protein>
<gene>
    <name evidence="4" type="ORF">Mco01_44650</name>
</gene>
<evidence type="ECO:0000313" key="4">
    <source>
        <dbReference type="EMBL" id="GIH41465.1"/>
    </source>
</evidence>
<dbReference type="RefSeq" id="WP_204058797.1">
    <property type="nucleotide sequence ID" value="NZ_BAAAGP010000020.1"/>
</dbReference>
<feature type="domain" description="Calcineurin-like phosphoesterase" evidence="3">
    <location>
        <begin position="1"/>
        <end position="150"/>
    </location>
</feature>
<dbReference type="InterPro" id="IPR029052">
    <property type="entry name" value="Metallo-depent_PP-like"/>
</dbReference>
<evidence type="ECO:0000256" key="2">
    <source>
        <dbReference type="RuleBase" id="RU362039"/>
    </source>
</evidence>
<evidence type="ECO:0000259" key="3">
    <source>
        <dbReference type="Pfam" id="PF12850"/>
    </source>
</evidence>
<keyword evidence="5" id="KW-1185">Reference proteome</keyword>
<accession>A0ABQ4G355</accession>
<comment type="cofactor">
    <cofactor evidence="2">
        <name>a divalent metal cation</name>
        <dbReference type="ChEBI" id="CHEBI:60240"/>
    </cofactor>
</comment>
<sequence>MNVVVLSDTHAPRRWKVCPPAVAGYLRHADVILHAGDVCTAGVLDELSAYAPVHAVLGNNDGPDVAAWGAPETLELDLYGLRVAMIHDSGQAAGRTARMSRRFPGAGLVVFGHSHIPMDVEGDGVRVFNPGSPTDRRRQPHGTIGVLDIAGGRLREARIIPVT</sequence>
<dbReference type="Gene3D" id="3.60.21.10">
    <property type="match status" value="1"/>
</dbReference>
<dbReference type="Pfam" id="PF12850">
    <property type="entry name" value="Metallophos_2"/>
    <property type="match status" value="1"/>
</dbReference>
<name>A0ABQ4G355_9ACTN</name>
<dbReference type="InterPro" id="IPR024654">
    <property type="entry name" value="Calcineurin-like_PHP_lpxH"/>
</dbReference>